<name>A0A150N577_9BACL</name>
<feature type="domain" description="Peptidase S11 D-Ala-D-Ala carboxypeptidase A C-terminal" evidence="16">
    <location>
        <begin position="329"/>
        <end position="395"/>
    </location>
</feature>
<evidence type="ECO:0000259" key="15">
    <source>
        <dbReference type="Pfam" id="PF00768"/>
    </source>
</evidence>
<dbReference type="InterPro" id="IPR001967">
    <property type="entry name" value="Peptidase_S11_N"/>
</dbReference>
<dbReference type="InterPro" id="IPR012907">
    <property type="entry name" value="Peptidase_S11_C"/>
</dbReference>
<sequence>MQMTFVLMNLYILQSYLYFLAHTLVQNSKRDGDYMKIRKQIALFIAAVMMLFSCIPDRAKAMNGVSAQSAILMEQNSGRILFEKDAHTKRRIASITKIMTVILAIESGKMDDTVTVSARAVHTEGSSIYLKEGEKIKLRDLVYGTMLRSGNDAAVAIAEHVGGSVEGFVFLMNQKAAEIGMRNTHFANPHGLDDSENHYSTAYDMALLMQYAMKNKEFRKISGTEVYRAPASPGEDWDRVWRNKNKLLTSLYEYCTGGKTGYTKRAKRTLVTTASKGGMDLIAVTLDAPDDWNDHIAMYEYGFGHYMIAKVNRKRMVKKIRDSFYRKNIQASRDLRYPVTEEEIKELHVKIYLLRPKKDWKKDERGIPTVVGKAVLYLGDQAVDEVPLLYKKSVSKETNHSIWNAFHFLGVGSDG</sequence>
<dbReference type="GO" id="GO:0006508">
    <property type="term" value="P:proteolysis"/>
    <property type="evidence" value="ECO:0007669"/>
    <property type="project" value="UniProtKB-KW"/>
</dbReference>
<evidence type="ECO:0000256" key="5">
    <source>
        <dbReference type="ARBA" id="ARBA00022670"/>
    </source>
</evidence>
<keyword evidence="10" id="KW-0961">Cell wall biogenesis/degradation</keyword>
<evidence type="ECO:0000256" key="2">
    <source>
        <dbReference type="ARBA" id="ARBA00007164"/>
    </source>
</evidence>
<evidence type="ECO:0000256" key="11">
    <source>
        <dbReference type="ARBA" id="ARBA00034000"/>
    </source>
</evidence>
<evidence type="ECO:0000259" key="16">
    <source>
        <dbReference type="Pfam" id="PF07943"/>
    </source>
</evidence>
<dbReference type="PRINTS" id="PR00725">
    <property type="entry name" value="DADACBPTASE1"/>
</dbReference>
<feature type="binding site" evidence="13">
    <location>
        <position position="259"/>
    </location>
    <ligand>
        <name>substrate</name>
    </ligand>
</feature>
<dbReference type="GO" id="GO:0008360">
    <property type="term" value="P:regulation of cell shape"/>
    <property type="evidence" value="ECO:0007669"/>
    <property type="project" value="UniProtKB-KW"/>
</dbReference>
<comment type="catalytic activity">
    <reaction evidence="11">
        <text>Preferential cleavage: (Ac)2-L-Lys-D-Ala-|-D-Ala. Also transpeptidation of peptidyl-alanyl moieties that are N-acyl substituents of D-alanine.</text>
        <dbReference type="EC" id="3.4.16.4"/>
    </reaction>
</comment>
<dbReference type="Pfam" id="PF00768">
    <property type="entry name" value="Peptidase_S11"/>
    <property type="match status" value="1"/>
</dbReference>
<evidence type="ECO:0000313" key="17">
    <source>
        <dbReference type="EMBL" id="KYD31861.1"/>
    </source>
</evidence>
<feature type="active site" description="Proton acceptor" evidence="12">
    <location>
        <position position="97"/>
    </location>
</feature>
<keyword evidence="6" id="KW-0732">Signal</keyword>
<evidence type="ECO:0000256" key="12">
    <source>
        <dbReference type="PIRSR" id="PIRSR618044-1"/>
    </source>
</evidence>
<evidence type="ECO:0000256" key="13">
    <source>
        <dbReference type="PIRSR" id="PIRSR618044-2"/>
    </source>
</evidence>
<reference evidence="17 18" key="1">
    <citation type="submission" date="2016-01" db="EMBL/GenBank/DDBJ databases">
        <title>Draft Genome Sequences of Seven Thermophilic Sporeformers Isolated from Foods.</title>
        <authorList>
            <person name="Berendsen E.M."/>
            <person name="Wells-Bennik M.H."/>
            <person name="Krawcyk A.O."/>
            <person name="De Jong A."/>
            <person name="Holsappel S."/>
            <person name="Eijlander R.T."/>
            <person name="Kuipers O.P."/>
        </authorList>
    </citation>
    <scope>NUCLEOTIDE SEQUENCE [LARGE SCALE GENOMIC DNA]</scope>
    <source>
        <strain evidence="17 18">B4110</strain>
    </source>
</reference>
<dbReference type="SUPFAM" id="SSF56601">
    <property type="entry name" value="beta-lactamase/transpeptidase-like"/>
    <property type="match status" value="1"/>
</dbReference>
<evidence type="ECO:0000256" key="1">
    <source>
        <dbReference type="ARBA" id="ARBA00004752"/>
    </source>
</evidence>
<dbReference type="PATRIC" id="fig|153151.4.peg.1883"/>
<evidence type="ECO:0000256" key="7">
    <source>
        <dbReference type="ARBA" id="ARBA00022801"/>
    </source>
</evidence>
<dbReference type="GO" id="GO:0071555">
    <property type="term" value="P:cell wall organization"/>
    <property type="evidence" value="ECO:0007669"/>
    <property type="project" value="UniProtKB-KW"/>
</dbReference>
<dbReference type="Gene3D" id="3.40.710.10">
    <property type="entry name" value="DD-peptidase/beta-lactamase superfamily"/>
    <property type="match status" value="1"/>
</dbReference>
<keyword evidence="5" id="KW-0645">Protease</keyword>
<proteinExistence type="inferred from homology"/>
<evidence type="ECO:0000256" key="6">
    <source>
        <dbReference type="ARBA" id="ARBA00022729"/>
    </source>
</evidence>
<keyword evidence="7 17" id="KW-0378">Hydrolase</keyword>
<dbReference type="PANTHER" id="PTHR21581:SF33">
    <property type="entry name" value="D-ALANYL-D-ALANINE CARBOXYPEPTIDASE DACB"/>
    <property type="match status" value="1"/>
</dbReference>
<organism evidence="17 18">
    <name type="scientific">Parageobacillus toebii</name>
    <dbReference type="NCBI Taxonomy" id="153151"/>
    <lineage>
        <taxon>Bacteria</taxon>
        <taxon>Bacillati</taxon>
        <taxon>Bacillota</taxon>
        <taxon>Bacilli</taxon>
        <taxon>Bacillales</taxon>
        <taxon>Anoxybacillaceae</taxon>
        <taxon>Parageobacillus</taxon>
    </lineage>
</organism>
<gene>
    <name evidence="17" type="ORF">B4110_2417</name>
</gene>
<evidence type="ECO:0000256" key="14">
    <source>
        <dbReference type="RuleBase" id="RU004016"/>
    </source>
</evidence>
<comment type="pathway">
    <text evidence="1">Cell wall biogenesis; peptidoglycan biosynthesis.</text>
</comment>
<evidence type="ECO:0000256" key="4">
    <source>
        <dbReference type="ARBA" id="ARBA00022645"/>
    </source>
</evidence>
<dbReference type="PANTHER" id="PTHR21581">
    <property type="entry name" value="D-ALANYL-D-ALANINE CARBOXYPEPTIDASE"/>
    <property type="match status" value="1"/>
</dbReference>
<keyword evidence="8" id="KW-0133">Cell shape</keyword>
<evidence type="ECO:0000256" key="9">
    <source>
        <dbReference type="ARBA" id="ARBA00022984"/>
    </source>
</evidence>
<feature type="active site" evidence="12">
    <location>
        <position position="149"/>
    </location>
</feature>
<feature type="domain" description="Peptidase S11 D-alanyl-D-alanine carboxypeptidase A N-terminal" evidence="15">
    <location>
        <begin position="63"/>
        <end position="289"/>
    </location>
</feature>
<evidence type="ECO:0000256" key="3">
    <source>
        <dbReference type="ARBA" id="ARBA00012448"/>
    </source>
</evidence>
<evidence type="ECO:0000256" key="8">
    <source>
        <dbReference type="ARBA" id="ARBA00022960"/>
    </source>
</evidence>
<evidence type="ECO:0000313" key="18">
    <source>
        <dbReference type="Proteomes" id="UP000075324"/>
    </source>
</evidence>
<keyword evidence="9" id="KW-0573">Peptidoglycan synthesis</keyword>
<dbReference type="EC" id="3.4.16.4" evidence="3"/>
<dbReference type="GO" id="GO:0009252">
    <property type="term" value="P:peptidoglycan biosynthetic process"/>
    <property type="evidence" value="ECO:0007669"/>
    <property type="project" value="UniProtKB-UniPathway"/>
</dbReference>
<feature type="active site" description="Acyl-ester intermediate" evidence="12">
    <location>
        <position position="94"/>
    </location>
</feature>
<dbReference type="Proteomes" id="UP000075324">
    <property type="component" value="Unassembled WGS sequence"/>
</dbReference>
<dbReference type="InterPro" id="IPR018044">
    <property type="entry name" value="Peptidase_S11"/>
</dbReference>
<dbReference type="UniPathway" id="UPA00219"/>
<comment type="caution">
    <text evidence="17">The sequence shown here is derived from an EMBL/GenBank/DDBJ whole genome shotgun (WGS) entry which is preliminary data.</text>
</comment>
<accession>A0A150N577</accession>
<dbReference type="Gene3D" id="2.30.140.30">
    <property type="match status" value="1"/>
</dbReference>
<comment type="similarity">
    <text evidence="2 14">Belongs to the peptidase S11 family.</text>
</comment>
<evidence type="ECO:0000256" key="10">
    <source>
        <dbReference type="ARBA" id="ARBA00023316"/>
    </source>
</evidence>
<dbReference type="Pfam" id="PF07943">
    <property type="entry name" value="PBP5_C"/>
    <property type="match status" value="1"/>
</dbReference>
<dbReference type="AlphaFoldDB" id="A0A150N577"/>
<dbReference type="GO" id="GO:0009002">
    <property type="term" value="F:serine-type D-Ala-D-Ala carboxypeptidase activity"/>
    <property type="evidence" value="ECO:0007669"/>
    <property type="project" value="UniProtKB-EC"/>
</dbReference>
<protein>
    <recommendedName>
        <fullName evidence="3">serine-type D-Ala-D-Ala carboxypeptidase</fullName>
        <ecNumber evidence="3">3.4.16.4</ecNumber>
    </recommendedName>
</protein>
<dbReference type="InterPro" id="IPR012338">
    <property type="entry name" value="Beta-lactam/transpept-like"/>
</dbReference>
<keyword evidence="4 17" id="KW-0121">Carboxypeptidase</keyword>
<dbReference type="EMBL" id="LQYW01000030">
    <property type="protein sequence ID" value="KYD31861.1"/>
    <property type="molecule type" value="Genomic_DNA"/>
</dbReference>